<gene>
    <name evidence="7" type="ORF">TOT_010000363</name>
</gene>
<dbReference type="Pfam" id="PF07690">
    <property type="entry name" value="MFS_1"/>
    <property type="match status" value="1"/>
</dbReference>
<keyword evidence="2 6" id="KW-0812">Transmembrane</keyword>
<dbReference type="GO" id="GO:0016020">
    <property type="term" value="C:membrane"/>
    <property type="evidence" value="ECO:0007669"/>
    <property type="project" value="UniProtKB-SubCell"/>
</dbReference>
<dbReference type="RefSeq" id="XP_009689197.1">
    <property type="nucleotide sequence ID" value="XM_009690902.1"/>
</dbReference>
<feature type="transmembrane region" description="Helical" evidence="6">
    <location>
        <begin position="166"/>
        <end position="187"/>
    </location>
</feature>
<evidence type="ECO:0000256" key="6">
    <source>
        <dbReference type="SAM" id="Phobius"/>
    </source>
</evidence>
<feature type="transmembrane region" description="Helical" evidence="6">
    <location>
        <begin position="193"/>
        <end position="213"/>
    </location>
</feature>
<reference evidence="7 8" key="1">
    <citation type="journal article" date="2012" name="MBio">
        <title>Comparative genome analysis of three eukaryotic parasites with differing abilities to transform leukocytes reveals key mediators of Theileria-induced leukocyte transformation.</title>
        <authorList>
            <person name="Hayashida K."/>
            <person name="Hara Y."/>
            <person name="Abe T."/>
            <person name="Yamasaki C."/>
            <person name="Toyoda A."/>
            <person name="Kosuge T."/>
            <person name="Suzuki Y."/>
            <person name="Sato Y."/>
            <person name="Kawashima S."/>
            <person name="Katayama T."/>
            <person name="Wakaguri H."/>
            <person name="Inoue N."/>
            <person name="Homma K."/>
            <person name="Tada-Umezaki M."/>
            <person name="Yagi Y."/>
            <person name="Fujii Y."/>
            <person name="Habara T."/>
            <person name="Kanehisa M."/>
            <person name="Watanabe H."/>
            <person name="Ito K."/>
            <person name="Gojobori T."/>
            <person name="Sugawara H."/>
            <person name="Imanishi T."/>
            <person name="Weir W."/>
            <person name="Gardner M."/>
            <person name="Pain A."/>
            <person name="Shiels B."/>
            <person name="Hattori M."/>
            <person name="Nene V."/>
            <person name="Sugimoto C."/>
        </authorList>
    </citation>
    <scope>NUCLEOTIDE SEQUENCE [LARGE SCALE GENOMIC DNA]</scope>
    <source>
        <strain evidence="7 8">Shintoku</strain>
    </source>
</reference>
<evidence type="ECO:0000256" key="4">
    <source>
        <dbReference type="ARBA" id="ARBA00023136"/>
    </source>
</evidence>
<keyword evidence="4 6" id="KW-0472">Membrane</keyword>
<feature type="region of interest" description="Disordered" evidence="5">
    <location>
        <begin position="1"/>
        <end position="23"/>
    </location>
</feature>
<dbReference type="OMA" id="FIATEHE"/>
<feature type="transmembrane region" description="Helical" evidence="6">
    <location>
        <begin position="584"/>
        <end position="601"/>
    </location>
</feature>
<evidence type="ECO:0000313" key="7">
    <source>
        <dbReference type="EMBL" id="BAM38896.1"/>
    </source>
</evidence>
<feature type="transmembrane region" description="Helical" evidence="6">
    <location>
        <begin position="257"/>
        <end position="278"/>
    </location>
</feature>
<comment type="subcellular location">
    <subcellularLocation>
        <location evidence="1">Membrane</location>
        <topology evidence="1">Multi-pass membrane protein</topology>
    </subcellularLocation>
</comment>
<evidence type="ECO:0000256" key="1">
    <source>
        <dbReference type="ARBA" id="ARBA00004141"/>
    </source>
</evidence>
<evidence type="ECO:0000313" key="8">
    <source>
        <dbReference type="Proteomes" id="UP000003786"/>
    </source>
</evidence>
<dbReference type="KEGG" id="tot:TOT_010000363"/>
<feature type="transmembrane region" description="Helical" evidence="6">
    <location>
        <begin position="476"/>
        <end position="494"/>
    </location>
</feature>
<name>J4C2L4_THEOR</name>
<dbReference type="Gene3D" id="1.20.1250.20">
    <property type="entry name" value="MFS general substrate transporter like domains"/>
    <property type="match status" value="2"/>
</dbReference>
<dbReference type="eggNOG" id="KOG2533">
    <property type="taxonomic scope" value="Eukaryota"/>
</dbReference>
<feature type="transmembrane region" description="Helical" evidence="6">
    <location>
        <begin position="137"/>
        <end position="161"/>
    </location>
</feature>
<dbReference type="GeneID" id="20713287"/>
<dbReference type="STRING" id="869250.J4C2L4"/>
<dbReference type="Proteomes" id="UP000003786">
    <property type="component" value="Chromosome 1"/>
</dbReference>
<dbReference type="EMBL" id="AP011946">
    <property type="protein sequence ID" value="BAM38896.1"/>
    <property type="molecule type" value="Genomic_DNA"/>
</dbReference>
<sequence length="615" mass="69810">MNPEHGSADEYTLPESNTHTHSKRNLNEFRDIDLNTPSSDGPVIPVLELDLHKNYGIKREPLKAKPDSTLRNPLISVVFSRQDTNTPTLSPLSRQHKSIIAIAFFLTFLSNCVGHLIREPLFTTKVNIQKSFGSTTLQLAYLDIAYLASYSIGQFITPIVFPRSHIVMFVCFCHLLLGICHFFLFLLNNLSGFVVIYGVTGFSCAILWLALYNDLHSWLPINYRMLLITFWCCAAELGLCFGIIMCAHVQTTTRWKVLFMITAAFNFLTFMLLFTCYIKPKPNSGDSEQLEVYVPREKLFDPVSISKENYRNIVSGIKRIWQQAPVEVDLLPTIEASELATSRSRAIRLCKYLGKKVGQFFRRTGKRVLFIVRVHLDVMKRVQYLTLYTVGYTSLKSARNCFAFWISFYLTTNLKYSIQYGIYATLVFQLGSCAGSLIAGMFSKLVLQNHHLTGCSISAVFSFLMLALVYFMDLGTIWKCFTYVFLVGLATNCTEMLITTRGLKALCDQSLSKFLCNTRIHSFLDEEEKDYSVSLGTTLSIANFLSVFQGYISIYIAHHSCAIAIIVCVSAFKLCFCSFGWNKMFLYLILMMFLSTGALGVPSRKEIERLKHPVL</sequence>
<feature type="transmembrane region" description="Helical" evidence="6">
    <location>
        <begin position="385"/>
        <end position="408"/>
    </location>
</feature>
<dbReference type="PANTHER" id="PTHR43184">
    <property type="entry name" value="MAJOR FACILITATOR SUPERFAMILY TRANSPORTER 16, ISOFORM B"/>
    <property type="match status" value="1"/>
</dbReference>
<evidence type="ECO:0000256" key="2">
    <source>
        <dbReference type="ARBA" id="ARBA00022692"/>
    </source>
</evidence>
<evidence type="ECO:0000256" key="3">
    <source>
        <dbReference type="ARBA" id="ARBA00022989"/>
    </source>
</evidence>
<dbReference type="InterPro" id="IPR036259">
    <property type="entry name" value="MFS_trans_sf"/>
</dbReference>
<dbReference type="SUPFAM" id="SSF103473">
    <property type="entry name" value="MFS general substrate transporter"/>
    <property type="match status" value="1"/>
</dbReference>
<accession>J4C2L4</accession>
<keyword evidence="3 6" id="KW-1133">Transmembrane helix</keyword>
<dbReference type="GO" id="GO:0022857">
    <property type="term" value="F:transmembrane transporter activity"/>
    <property type="evidence" value="ECO:0007669"/>
    <property type="project" value="InterPro"/>
</dbReference>
<organism evidence="7 8">
    <name type="scientific">Theileria orientalis strain Shintoku</name>
    <dbReference type="NCBI Taxonomy" id="869250"/>
    <lineage>
        <taxon>Eukaryota</taxon>
        <taxon>Sar</taxon>
        <taxon>Alveolata</taxon>
        <taxon>Apicomplexa</taxon>
        <taxon>Aconoidasida</taxon>
        <taxon>Piroplasmida</taxon>
        <taxon>Theileriidae</taxon>
        <taxon>Theileria</taxon>
    </lineage>
</organism>
<evidence type="ECO:0000256" key="5">
    <source>
        <dbReference type="SAM" id="MobiDB-lite"/>
    </source>
</evidence>
<dbReference type="PANTHER" id="PTHR43184:SF12">
    <property type="entry name" value="SUGAR PHOSPHATE EXCHANGER 3"/>
    <property type="match status" value="1"/>
</dbReference>
<keyword evidence="8" id="KW-1185">Reference proteome</keyword>
<feature type="transmembrane region" description="Helical" evidence="6">
    <location>
        <begin position="225"/>
        <end position="245"/>
    </location>
</feature>
<dbReference type="OrthoDB" id="2985014at2759"/>
<proteinExistence type="predicted"/>
<feature type="transmembrane region" description="Helical" evidence="6">
    <location>
        <begin position="99"/>
        <end position="117"/>
    </location>
</feature>
<dbReference type="AlphaFoldDB" id="J4C2L4"/>
<protein>
    <submittedName>
        <fullName evidence="7">Transporter</fullName>
    </submittedName>
</protein>
<dbReference type="InterPro" id="IPR011701">
    <property type="entry name" value="MFS"/>
</dbReference>
<feature type="transmembrane region" description="Helical" evidence="6">
    <location>
        <begin position="420"/>
        <end position="440"/>
    </location>
</feature>
<dbReference type="VEuPathDB" id="PiroplasmaDB:TOT_010000363"/>
<feature type="transmembrane region" description="Helical" evidence="6">
    <location>
        <begin position="552"/>
        <end position="572"/>
    </location>
</feature>
<feature type="transmembrane region" description="Helical" evidence="6">
    <location>
        <begin position="452"/>
        <end position="470"/>
    </location>
</feature>